<sequence length="352" mass="38464">MGKYGVGELNGPHPLLQQLASSSELERVVIFKLGKASGPEDVYGLKKGEQLAAERRNRIGITPRKTDRSENTEFRVNSLGVIIVGGASRTPRLTVGTTYRMFPRDMDSRCLGFWLPVRGFGCISGQEMILNAHVAACLSGIIGSVQVAQRLLNDGIIVVSLPTSFCASSSKTLFLCPLVSQPLSEVCGLVWARKAAAEKCVFRAYANVLEVAAGIVIRRLRLTLTDCRVANGLQVRGPMIDATSSYPIPRTLYGIPCSAPIHWDAAGIVVTTETYMRLSRYADDQFSYSPMSLDHGVYWQCVEIVVAQPRSLVVDQVAVSLFAVPTKPHTSDVPTIDDKTFRTDCRARKALQ</sequence>
<evidence type="ECO:0000313" key="1">
    <source>
        <dbReference type="EMBL" id="GAA47145.1"/>
    </source>
</evidence>
<dbReference type="AlphaFoldDB" id="G7Y2G7"/>
<accession>G7Y2G7</accession>
<keyword evidence="2" id="KW-1185">Reference proteome</keyword>
<proteinExistence type="predicted"/>
<organism evidence="1 2">
    <name type="scientific">Clonorchis sinensis</name>
    <name type="common">Chinese liver fluke</name>
    <dbReference type="NCBI Taxonomy" id="79923"/>
    <lineage>
        <taxon>Eukaryota</taxon>
        <taxon>Metazoa</taxon>
        <taxon>Spiralia</taxon>
        <taxon>Lophotrochozoa</taxon>
        <taxon>Platyhelminthes</taxon>
        <taxon>Trematoda</taxon>
        <taxon>Digenea</taxon>
        <taxon>Opisthorchiida</taxon>
        <taxon>Opisthorchiata</taxon>
        <taxon>Opisthorchiidae</taxon>
        <taxon>Clonorchis</taxon>
    </lineage>
</organism>
<dbReference type="EMBL" id="DF142828">
    <property type="protein sequence ID" value="GAA47145.1"/>
    <property type="molecule type" value="Genomic_DNA"/>
</dbReference>
<dbReference type="Proteomes" id="UP000008909">
    <property type="component" value="Unassembled WGS sequence"/>
</dbReference>
<gene>
    <name evidence="1" type="ORF">CLF_100007</name>
</gene>
<protein>
    <submittedName>
        <fullName evidence="1">Uncharacterized protein</fullName>
    </submittedName>
</protein>
<name>G7Y2G7_CLOSI</name>
<evidence type="ECO:0000313" key="2">
    <source>
        <dbReference type="Proteomes" id="UP000008909"/>
    </source>
</evidence>
<reference evidence="1" key="1">
    <citation type="journal article" date="2011" name="Genome Biol.">
        <title>The draft genome of the carcinogenic human liver fluke Clonorchis sinensis.</title>
        <authorList>
            <person name="Wang X."/>
            <person name="Chen W."/>
            <person name="Huang Y."/>
            <person name="Sun J."/>
            <person name="Men J."/>
            <person name="Liu H."/>
            <person name="Luo F."/>
            <person name="Guo L."/>
            <person name="Lv X."/>
            <person name="Deng C."/>
            <person name="Zhou C."/>
            <person name="Fan Y."/>
            <person name="Li X."/>
            <person name="Huang L."/>
            <person name="Hu Y."/>
            <person name="Liang C."/>
            <person name="Hu X."/>
            <person name="Xu J."/>
            <person name="Yu X."/>
        </authorList>
    </citation>
    <scope>NUCLEOTIDE SEQUENCE [LARGE SCALE GENOMIC DNA]</scope>
    <source>
        <strain evidence="1">Henan</strain>
    </source>
</reference>
<reference key="2">
    <citation type="submission" date="2011-10" db="EMBL/GenBank/DDBJ databases">
        <title>The genome and transcriptome sequence of Clonorchis sinensis provide insights into the carcinogenic liver fluke.</title>
        <authorList>
            <person name="Wang X."/>
            <person name="Huang Y."/>
            <person name="Chen W."/>
            <person name="Liu H."/>
            <person name="Guo L."/>
            <person name="Chen Y."/>
            <person name="Luo F."/>
            <person name="Zhou W."/>
            <person name="Sun J."/>
            <person name="Mao Q."/>
            <person name="Liang P."/>
            <person name="Zhou C."/>
            <person name="Tian Y."/>
            <person name="Men J."/>
            <person name="Lv X."/>
            <person name="Huang L."/>
            <person name="Zhou J."/>
            <person name="Hu Y."/>
            <person name="Li R."/>
            <person name="Zhang F."/>
            <person name="Lei H."/>
            <person name="Li X."/>
            <person name="Hu X."/>
            <person name="Liang C."/>
            <person name="Xu J."/>
            <person name="Wu Z."/>
            <person name="Yu X."/>
        </authorList>
    </citation>
    <scope>NUCLEOTIDE SEQUENCE</scope>
    <source>
        <strain>Henan</strain>
    </source>
</reference>